<feature type="compositionally biased region" description="Basic and acidic residues" evidence="1">
    <location>
        <begin position="433"/>
        <end position="465"/>
    </location>
</feature>
<feature type="region of interest" description="Disordered" evidence="1">
    <location>
        <begin position="431"/>
        <end position="498"/>
    </location>
</feature>
<sequence length="563" mass="66133">MTGSSTQSMADSQVTRTSLRTLDKERIRQKALYLNMKEKLRMSVCVRIQKVCKKNPQVAQQLSHKVMEHFRENGMTTNLSDADLISLVKSLSLSNSAKDVPHEESNDPSAFIKVASGKPKIGSKEKAPNSRDRKKPASQGDNESAYLTEAQAQQMSVGFVLPPKISPKKHKQGDIWNDLVKYQGIVEVQEAQSKLSMKAKRRMEWSSELDAQVAEKERRRIENAAEDGKYFEESLKKMEKMDIQEAEKERFRMERVKEQNKIQEQQRQAKLKKKEAEAEAQRQADLRLAETIAQRKAEDEAKEIARKEAEKVKMAQVLKENAEQLLAKKQIKMADRELEVKLAEDYIKMEERKDFMRLKGLEEMSKKIQAKMKYFDDTSKAEMEMKIKEEELRILRYQSEYDKRSIELDEKKKRDAMERNHAQQEYLKAQIKLKKDKERQEKEEYNKQADMWRKEREAEERKERLLQQQLASKNQMQQNWLRKQMEAKEKQALEADHTSLEMQLNQSLLRKVHELKQELQANDTNPSNVAAKTRQRSRELHEREKNEARKAKDPRLKPATRKK</sequence>
<dbReference type="EMBL" id="VJMJ01000139">
    <property type="protein sequence ID" value="KAF0731858.1"/>
    <property type="molecule type" value="Genomic_DNA"/>
</dbReference>
<feature type="region of interest" description="Disordered" evidence="1">
    <location>
        <begin position="98"/>
        <end position="143"/>
    </location>
</feature>
<proteinExistence type="predicted"/>
<gene>
    <name evidence="2" type="ORF">Ae201684_010957</name>
</gene>
<feature type="compositionally biased region" description="Basic and acidic residues" evidence="1">
    <location>
        <begin position="483"/>
        <end position="498"/>
    </location>
</feature>
<reference evidence="2 3" key="1">
    <citation type="submission" date="2019-07" db="EMBL/GenBank/DDBJ databases">
        <title>Genomics analysis of Aphanomyces spp. identifies a new class of oomycete effector associated with host adaptation.</title>
        <authorList>
            <person name="Gaulin E."/>
        </authorList>
    </citation>
    <scope>NUCLEOTIDE SEQUENCE [LARGE SCALE GENOMIC DNA]</scope>
    <source>
        <strain evidence="2 3">ATCC 201684</strain>
    </source>
</reference>
<evidence type="ECO:0000256" key="1">
    <source>
        <dbReference type="SAM" id="MobiDB-lite"/>
    </source>
</evidence>
<dbReference type="AlphaFoldDB" id="A0A6G0WWJ8"/>
<evidence type="ECO:0008006" key="4">
    <source>
        <dbReference type="Google" id="ProtNLM"/>
    </source>
</evidence>
<protein>
    <recommendedName>
        <fullName evidence="4">Trichohyalin-plectin-homology domain-containing protein</fullName>
    </recommendedName>
</protein>
<organism evidence="2 3">
    <name type="scientific">Aphanomyces euteiches</name>
    <dbReference type="NCBI Taxonomy" id="100861"/>
    <lineage>
        <taxon>Eukaryota</taxon>
        <taxon>Sar</taxon>
        <taxon>Stramenopiles</taxon>
        <taxon>Oomycota</taxon>
        <taxon>Saprolegniomycetes</taxon>
        <taxon>Saprolegniales</taxon>
        <taxon>Verrucalvaceae</taxon>
        <taxon>Aphanomyces</taxon>
    </lineage>
</organism>
<feature type="compositionally biased region" description="Polar residues" evidence="1">
    <location>
        <begin position="519"/>
        <end position="530"/>
    </location>
</feature>
<dbReference type="Proteomes" id="UP000481153">
    <property type="component" value="Unassembled WGS sequence"/>
</dbReference>
<feature type="region of interest" description="Disordered" evidence="1">
    <location>
        <begin position="517"/>
        <end position="563"/>
    </location>
</feature>
<feature type="compositionally biased region" description="Polar residues" evidence="1">
    <location>
        <begin position="472"/>
        <end position="481"/>
    </location>
</feature>
<comment type="caution">
    <text evidence="2">The sequence shown here is derived from an EMBL/GenBank/DDBJ whole genome shotgun (WGS) entry which is preliminary data.</text>
</comment>
<accession>A0A6G0WWJ8</accession>
<evidence type="ECO:0000313" key="3">
    <source>
        <dbReference type="Proteomes" id="UP000481153"/>
    </source>
</evidence>
<feature type="compositionally biased region" description="Basic and acidic residues" evidence="1">
    <location>
        <begin position="122"/>
        <end position="131"/>
    </location>
</feature>
<name>A0A6G0WWJ8_9STRA</name>
<feature type="compositionally biased region" description="Basic and acidic residues" evidence="1">
    <location>
        <begin position="536"/>
        <end position="556"/>
    </location>
</feature>
<evidence type="ECO:0000313" key="2">
    <source>
        <dbReference type="EMBL" id="KAF0731858.1"/>
    </source>
</evidence>
<feature type="region of interest" description="Disordered" evidence="1">
    <location>
        <begin position="256"/>
        <end position="282"/>
    </location>
</feature>
<keyword evidence="3" id="KW-1185">Reference proteome</keyword>
<dbReference type="VEuPathDB" id="FungiDB:AeMF1_013943"/>